<dbReference type="EMBL" id="CM046109">
    <property type="protein sequence ID" value="KAI8441929.1"/>
    <property type="molecule type" value="Genomic_DNA"/>
</dbReference>
<comment type="caution">
    <text evidence="1">The sequence shown here is derived from an EMBL/GenBank/DDBJ whole genome shotgun (WGS) entry which is preliminary data.</text>
</comment>
<protein>
    <submittedName>
        <fullName evidence="1">Uncharacterized protein</fullName>
    </submittedName>
</protein>
<proteinExistence type="predicted"/>
<name>A0ACC0L0M2_CHOFU</name>
<evidence type="ECO:0000313" key="2">
    <source>
        <dbReference type="Proteomes" id="UP001064048"/>
    </source>
</evidence>
<evidence type="ECO:0000313" key="1">
    <source>
        <dbReference type="EMBL" id="KAI8441929.1"/>
    </source>
</evidence>
<accession>A0ACC0L0M2</accession>
<sequence>MSFRVALYILKLYGVIMISLAATTVKPKAKSGPYTSTALGLKTCDNPSQPYVKDPFVRYNLDKNYIKKSLVKGNVTILKDTQNVKTSIKEFYYEDRKWQMTFNVKNQSCRSQLVGVLLEAFDIMYDKKTCNVPRGTYSFEVNYNTLDHLWMANREYGRLLRRIEASTKAGTIICLEFEENVGPEKH</sequence>
<gene>
    <name evidence="1" type="ORF">MSG28_005601</name>
</gene>
<dbReference type="Proteomes" id="UP001064048">
    <property type="component" value="Chromosome 9"/>
</dbReference>
<reference evidence="1 2" key="1">
    <citation type="journal article" date="2022" name="Genome Biol. Evol.">
        <title>The Spruce Budworm Genome: Reconstructing the Evolutionary History of Antifreeze Proteins.</title>
        <authorList>
            <person name="Beliveau C."/>
            <person name="Gagne P."/>
            <person name="Picq S."/>
            <person name="Vernygora O."/>
            <person name="Keeling C.I."/>
            <person name="Pinkney K."/>
            <person name="Doucet D."/>
            <person name="Wen F."/>
            <person name="Johnston J.S."/>
            <person name="Maaroufi H."/>
            <person name="Boyle B."/>
            <person name="Laroche J."/>
            <person name="Dewar K."/>
            <person name="Juretic N."/>
            <person name="Blackburn G."/>
            <person name="Nisole A."/>
            <person name="Brunet B."/>
            <person name="Brandao M."/>
            <person name="Lumley L."/>
            <person name="Duan J."/>
            <person name="Quan G."/>
            <person name="Lucarotti C.J."/>
            <person name="Roe A.D."/>
            <person name="Sperling F.A.H."/>
            <person name="Levesque R.C."/>
            <person name="Cusson M."/>
        </authorList>
    </citation>
    <scope>NUCLEOTIDE SEQUENCE [LARGE SCALE GENOMIC DNA]</scope>
    <source>
        <strain evidence="1">Glfc:IPQL:Cfum</strain>
    </source>
</reference>
<keyword evidence="2" id="KW-1185">Reference proteome</keyword>
<organism evidence="1 2">
    <name type="scientific">Choristoneura fumiferana</name>
    <name type="common">Spruce budworm moth</name>
    <name type="synonym">Archips fumiferana</name>
    <dbReference type="NCBI Taxonomy" id="7141"/>
    <lineage>
        <taxon>Eukaryota</taxon>
        <taxon>Metazoa</taxon>
        <taxon>Ecdysozoa</taxon>
        <taxon>Arthropoda</taxon>
        <taxon>Hexapoda</taxon>
        <taxon>Insecta</taxon>
        <taxon>Pterygota</taxon>
        <taxon>Neoptera</taxon>
        <taxon>Endopterygota</taxon>
        <taxon>Lepidoptera</taxon>
        <taxon>Glossata</taxon>
        <taxon>Ditrysia</taxon>
        <taxon>Tortricoidea</taxon>
        <taxon>Tortricidae</taxon>
        <taxon>Tortricinae</taxon>
        <taxon>Choristoneura</taxon>
    </lineage>
</organism>